<evidence type="ECO:0000256" key="1">
    <source>
        <dbReference type="SAM" id="MobiDB-lite"/>
    </source>
</evidence>
<proteinExistence type="predicted"/>
<keyword evidence="4" id="KW-1185">Reference proteome</keyword>
<feature type="region of interest" description="Disordered" evidence="1">
    <location>
        <begin position="121"/>
        <end position="159"/>
    </location>
</feature>
<dbReference type="eggNOG" id="ENOG502Z7WP">
    <property type="taxonomic scope" value="Bacteria"/>
</dbReference>
<reference evidence="2 4" key="1">
    <citation type="submission" date="2014-03" db="EMBL/GenBank/DDBJ databases">
        <title>Complete genome sequence of a deeply braunched marine Bacteroidia bacterium Draconibacterium orientale type strain FH5T.</title>
        <authorList>
            <person name="Li X."/>
            <person name="Wang X."/>
            <person name="Xie Z."/>
            <person name="Du Z."/>
            <person name="Chen G."/>
        </authorList>
    </citation>
    <scope>NUCLEOTIDE SEQUENCE [LARGE SCALE GENOMIC DNA]</scope>
    <source>
        <strain evidence="2 4">FH5</strain>
    </source>
</reference>
<dbReference type="KEGG" id="dori:FH5T_01970"/>
<evidence type="ECO:0000313" key="4">
    <source>
        <dbReference type="Proteomes" id="UP000023772"/>
    </source>
</evidence>
<dbReference type="OrthoDB" id="1442826at2"/>
<evidence type="ECO:0000313" key="3">
    <source>
        <dbReference type="EMBL" id="SEU10856.1"/>
    </source>
</evidence>
<sequence>MNYIRHLRGFFDHLETDANITSQHISLYMALFNLWNLNRFREQFEINRQDVMAMARIGSKTTYSKCMKELNDWGYIRYSPGANRYQVSKVSCTRFGTATGTTTGTATGTTSGTPFINYINKKNNKEDSSQNLKKNGRKKQNGKANPLHVETDKDYSEPL</sequence>
<evidence type="ECO:0000313" key="2">
    <source>
        <dbReference type="EMBL" id="AHW58754.1"/>
    </source>
</evidence>
<dbReference type="AlphaFoldDB" id="X5DCS8"/>
<feature type="compositionally biased region" description="Basic and acidic residues" evidence="1">
    <location>
        <begin position="149"/>
        <end position="159"/>
    </location>
</feature>
<reference evidence="3 5" key="2">
    <citation type="submission" date="2016-10" db="EMBL/GenBank/DDBJ databases">
        <authorList>
            <person name="de Groot N.N."/>
        </authorList>
    </citation>
    <scope>NUCLEOTIDE SEQUENCE [LARGE SCALE GENOMIC DNA]</scope>
    <source>
        <strain evidence="3 5">DSM 25947</strain>
    </source>
</reference>
<dbReference type="RefSeq" id="WP_038554950.1">
    <property type="nucleotide sequence ID" value="NZ_FOHT01000046.1"/>
</dbReference>
<dbReference type="STRING" id="1168034.FH5T_01970"/>
<gene>
    <name evidence="2" type="ORF">FH5T_01970</name>
    <name evidence="3" type="ORF">SAMN05444285_1466</name>
</gene>
<evidence type="ECO:0000313" key="5">
    <source>
        <dbReference type="Proteomes" id="UP000181981"/>
    </source>
</evidence>
<dbReference type="HOGENOM" id="CLU_090961_0_0_10"/>
<accession>X5DCS8</accession>
<dbReference type="EMBL" id="FOHT01000046">
    <property type="protein sequence ID" value="SEU10856.1"/>
    <property type="molecule type" value="Genomic_DNA"/>
</dbReference>
<dbReference type="EMBL" id="CP007451">
    <property type="protein sequence ID" value="AHW58754.1"/>
    <property type="molecule type" value="Genomic_DNA"/>
</dbReference>
<name>X5DCS8_9BACT</name>
<dbReference type="Proteomes" id="UP000023772">
    <property type="component" value="Chromosome"/>
</dbReference>
<dbReference type="Proteomes" id="UP000181981">
    <property type="component" value="Unassembled WGS sequence"/>
</dbReference>
<organism evidence="3 5">
    <name type="scientific">Draconibacterium orientale</name>
    <dbReference type="NCBI Taxonomy" id="1168034"/>
    <lineage>
        <taxon>Bacteria</taxon>
        <taxon>Pseudomonadati</taxon>
        <taxon>Bacteroidota</taxon>
        <taxon>Bacteroidia</taxon>
        <taxon>Marinilabiliales</taxon>
        <taxon>Prolixibacteraceae</taxon>
        <taxon>Draconibacterium</taxon>
    </lineage>
</organism>
<evidence type="ECO:0008006" key="6">
    <source>
        <dbReference type="Google" id="ProtNLM"/>
    </source>
</evidence>
<protein>
    <recommendedName>
        <fullName evidence="6">Transcriptional regulator</fullName>
    </recommendedName>
</protein>